<dbReference type="PANTHER" id="PTHR42901:SF1">
    <property type="entry name" value="ALCOHOL DEHYDROGENASE"/>
    <property type="match status" value="1"/>
</dbReference>
<dbReference type="InterPro" id="IPR002347">
    <property type="entry name" value="SDR_fam"/>
</dbReference>
<dbReference type="InterPro" id="IPR036291">
    <property type="entry name" value="NAD(P)-bd_dom_sf"/>
</dbReference>
<evidence type="ECO:0000256" key="1">
    <source>
        <dbReference type="ARBA" id="ARBA00006484"/>
    </source>
</evidence>
<gene>
    <name evidence="4" type="ORF">FRY74_06560</name>
</gene>
<keyword evidence="5" id="KW-1185">Reference proteome</keyword>
<dbReference type="GO" id="GO:0016491">
    <property type="term" value="F:oxidoreductase activity"/>
    <property type="evidence" value="ECO:0007669"/>
    <property type="project" value="UniProtKB-KW"/>
</dbReference>
<dbReference type="PRINTS" id="PR00080">
    <property type="entry name" value="SDRFAMILY"/>
</dbReference>
<dbReference type="EMBL" id="VOOS01000003">
    <property type="protein sequence ID" value="TXB65092.1"/>
    <property type="molecule type" value="Genomic_DNA"/>
</dbReference>
<protein>
    <submittedName>
        <fullName evidence="4">SDR family oxidoreductase</fullName>
    </submittedName>
</protein>
<comment type="caution">
    <text evidence="4">The sequence shown here is derived from an EMBL/GenBank/DDBJ whole genome shotgun (WGS) entry which is preliminary data.</text>
</comment>
<sequence>MNILITGASRGIGRELVLKFAQNPNSTIVVLTTNSEQLNSLAIECLEVFNNSIIFHSINFLSENINQELAKLFESINLNFDIVINNAGKLINKPFLQNTLKELEELNKINIYGPYLVCQQIIGKYANKNCHIINIGSMGGVQGSVKFPGLSIYSLTKAALANLTECLAEEFKDTGIKINCLALGSAQTEMLEEAFPGYKSTVSAKEMAEYIFQFSISSGKFFNGKIIPVSVTTP</sequence>
<organism evidence="4 5">
    <name type="scientific">Vicingus serpentipes</name>
    <dbReference type="NCBI Taxonomy" id="1926625"/>
    <lineage>
        <taxon>Bacteria</taxon>
        <taxon>Pseudomonadati</taxon>
        <taxon>Bacteroidota</taxon>
        <taxon>Flavobacteriia</taxon>
        <taxon>Flavobacteriales</taxon>
        <taxon>Vicingaceae</taxon>
        <taxon>Vicingus</taxon>
    </lineage>
</organism>
<dbReference type="CDD" id="cd05233">
    <property type="entry name" value="SDR_c"/>
    <property type="match status" value="1"/>
</dbReference>
<reference evidence="4 5" key="1">
    <citation type="submission" date="2019-08" db="EMBL/GenBank/DDBJ databases">
        <title>Genome of Vicingus serpentipes NCIMB 15042.</title>
        <authorList>
            <person name="Bowman J.P."/>
        </authorList>
    </citation>
    <scope>NUCLEOTIDE SEQUENCE [LARGE SCALE GENOMIC DNA]</scope>
    <source>
        <strain evidence="4 5">NCIMB 15042</strain>
    </source>
</reference>
<dbReference type="PANTHER" id="PTHR42901">
    <property type="entry name" value="ALCOHOL DEHYDROGENASE"/>
    <property type="match status" value="1"/>
</dbReference>
<dbReference type="Pfam" id="PF00106">
    <property type="entry name" value="adh_short"/>
    <property type="match status" value="1"/>
</dbReference>
<evidence type="ECO:0000256" key="3">
    <source>
        <dbReference type="RuleBase" id="RU000363"/>
    </source>
</evidence>
<dbReference type="GO" id="GO:0005829">
    <property type="term" value="C:cytosol"/>
    <property type="evidence" value="ECO:0007669"/>
    <property type="project" value="TreeGrafter"/>
</dbReference>
<dbReference type="PRINTS" id="PR00081">
    <property type="entry name" value="GDHRDH"/>
</dbReference>
<keyword evidence="2" id="KW-0560">Oxidoreductase</keyword>
<dbReference type="Proteomes" id="UP000321721">
    <property type="component" value="Unassembled WGS sequence"/>
</dbReference>
<dbReference type="SUPFAM" id="SSF51735">
    <property type="entry name" value="NAD(P)-binding Rossmann-fold domains"/>
    <property type="match status" value="1"/>
</dbReference>
<accession>A0A5C6RUN4</accession>
<dbReference type="Gene3D" id="3.40.50.720">
    <property type="entry name" value="NAD(P)-binding Rossmann-like Domain"/>
    <property type="match status" value="1"/>
</dbReference>
<evidence type="ECO:0000313" key="5">
    <source>
        <dbReference type="Proteomes" id="UP000321721"/>
    </source>
</evidence>
<proteinExistence type="inferred from homology"/>
<evidence type="ECO:0000256" key="2">
    <source>
        <dbReference type="ARBA" id="ARBA00023002"/>
    </source>
</evidence>
<comment type="similarity">
    <text evidence="1 3">Belongs to the short-chain dehydrogenases/reductases (SDR) family.</text>
</comment>
<name>A0A5C6RUN4_9FLAO</name>
<dbReference type="RefSeq" id="WP_147099831.1">
    <property type="nucleotide sequence ID" value="NZ_VOOS01000003.1"/>
</dbReference>
<dbReference type="OrthoDB" id="9787298at2"/>
<evidence type="ECO:0000313" key="4">
    <source>
        <dbReference type="EMBL" id="TXB65092.1"/>
    </source>
</evidence>
<dbReference type="AlphaFoldDB" id="A0A5C6RUN4"/>